<evidence type="ECO:0000259" key="9">
    <source>
        <dbReference type="Pfam" id="PF21238"/>
    </source>
</evidence>
<feature type="domain" description="Pus10 N-terminal eukaryotes" evidence="8">
    <location>
        <begin position="183"/>
        <end position="354"/>
    </location>
</feature>
<dbReference type="Gene3D" id="1.10.10.2050">
    <property type="match status" value="1"/>
</dbReference>
<dbReference type="FunFam" id="3.30.70.3190:FF:000001">
    <property type="entry name" value="tRNA pseudouridine synthase Pus10"/>
    <property type="match status" value="1"/>
</dbReference>
<gene>
    <name evidence="10" type="ORF">C0Q70_21275</name>
</gene>
<dbReference type="InterPro" id="IPR048742">
    <property type="entry name" value="Pus10_N_euk"/>
</dbReference>
<dbReference type="FunFam" id="3.30.70.2510:FF:000001">
    <property type="entry name" value="tRNA pseudouridine synthase Pus10"/>
    <property type="match status" value="1"/>
</dbReference>
<evidence type="ECO:0000256" key="1">
    <source>
        <dbReference type="ARBA" id="ARBA00009652"/>
    </source>
</evidence>
<dbReference type="InterPro" id="IPR048741">
    <property type="entry name" value="Pus10-like_C"/>
</dbReference>
<name>A0A2T7NC28_POMCA</name>
<evidence type="ECO:0000256" key="6">
    <source>
        <dbReference type="ARBA" id="ARBA00079393"/>
    </source>
</evidence>
<evidence type="ECO:0000259" key="8">
    <source>
        <dbReference type="Pfam" id="PF21237"/>
    </source>
</evidence>
<keyword evidence="4" id="KW-0413">Isomerase</keyword>
<dbReference type="InterPro" id="IPR039894">
    <property type="entry name" value="Pus10-like"/>
</dbReference>
<dbReference type="Gene3D" id="3.30.70.3190">
    <property type="match status" value="1"/>
</dbReference>
<dbReference type="Gene3D" id="3.30.70.2510">
    <property type="match status" value="1"/>
</dbReference>
<dbReference type="NCBIfam" id="TIGR01213">
    <property type="entry name" value="pseudo_Pus10arc"/>
    <property type="match status" value="1"/>
</dbReference>
<accession>A0A2T7NC28</accession>
<dbReference type="Pfam" id="PF21238">
    <property type="entry name" value="Pus10_C"/>
    <property type="match status" value="1"/>
</dbReference>
<dbReference type="PANTHER" id="PTHR21568">
    <property type="entry name" value="TRNA PSEUDOURIDINE SYNTHASE PUS10"/>
    <property type="match status" value="1"/>
</dbReference>
<keyword evidence="11" id="KW-1185">Reference proteome</keyword>
<evidence type="ECO:0000256" key="3">
    <source>
        <dbReference type="ARBA" id="ARBA00022694"/>
    </source>
</evidence>
<reference evidence="10 11" key="1">
    <citation type="submission" date="2018-04" db="EMBL/GenBank/DDBJ databases">
        <title>The genome of golden apple snail Pomacea canaliculata provides insight into stress tolerance and invasive adaptation.</title>
        <authorList>
            <person name="Liu C."/>
            <person name="Liu B."/>
            <person name="Ren Y."/>
            <person name="Zhang Y."/>
            <person name="Wang H."/>
            <person name="Li S."/>
            <person name="Jiang F."/>
            <person name="Yin L."/>
            <person name="Zhang G."/>
            <person name="Qian W."/>
            <person name="Fan W."/>
        </authorList>
    </citation>
    <scope>NUCLEOTIDE SEQUENCE [LARGE SCALE GENOMIC DNA]</scope>
    <source>
        <strain evidence="10">SZHN2017</strain>
        <tissue evidence="10">Muscle</tissue>
    </source>
</reference>
<sequence length="613" mass="70008">MVGWDHHGGLKQYQEPECTTDNGAIVAVYIAKPQIACSARTGFLDDENTARHFRKHPRVADSSSSQEVGAQSIFQISSPAPRESATRLTRCTETEVLMADIENIPANISMTSDGLELFVENAEDRCQIIKDLRNIRCCPRCIMRFLGARQPFVYRCSPWELVERHLQVDLDKDVEQNSDDKICPGCLGILENFASKEFYEKVHLKVIREDFECSDFQFSVMIPVNVILRQHALYVFLFNKYEAMYSGKEEKIPSVKDVWKWCVGPYFSQLLGVPFQSRSPFDILLNFVHGSSDRECSFLLNVFPNTFCKRKNRKFFGETFTRANVAKAVSDMNYSQFSEHFLCPPLTVNEPCTCDITVTYDAVFVAGRYKKYSRHLSQTPWTVDGETKLEGSVQELLSQIVLQKFKPSDHKFSASGREDVDVRMLGLGRPFVIELINPHRVKFTQEDMTEIQKSTNVLTKDIAIRDLQIVTRSDVGNLKEGEIDKSKSYTAVCWCKRHLSEEDLEMISSTKDLILQQKTPIRVLHRRTLSTRERVVYSMSAEVLGEHLFRLHLSTQAGTYVKEFVHGDFGRTHPSMRTLLKADCDILALDVDAVEIDWPPAVDPVQEVETTES</sequence>
<dbReference type="GO" id="GO:0003723">
    <property type="term" value="F:RNA binding"/>
    <property type="evidence" value="ECO:0007669"/>
    <property type="project" value="InterPro"/>
</dbReference>
<dbReference type="Proteomes" id="UP000245119">
    <property type="component" value="Linkage Group LG14"/>
</dbReference>
<dbReference type="SUPFAM" id="SSF55120">
    <property type="entry name" value="Pseudouridine synthase"/>
    <property type="match status" value="1"/>
</dbReference>
<comment type="similarity">
    <text evidence="1">Belongs to the pseudouridine synthase Pus10 family.</text>
</comment>
<protein>
    <recommendedName>
        <fullName evidence="2">tRNA pseudouridine(55) synthase</fullName>
        <ecNumber evidence="2">5.4.99.25</ecNumber>
    </recommendedName>
    <alternativeName>
        <fullName evidence="7">tRNA pseudouridine 55 synthase</fullName>
    </alternativeName>
    <alternativeName>
        <fullName evidence="5">tRNA pseudouridylate synthase</fullName>
    </alternativeName>
    <alternativeName>
        <fullName evidence="6">tRNA-uridine isomerase</fullName>
    </alternativeName>
</protein>
<dbReference type="PANTHER" id="PTHR21568:SF0">
    <property type="entry name" value="TRNA PSEUDOURIDINE SYNTHASE PUS10"/>
    <property type="match status" value="1"/>
</dbReference>
<dbReference type="AlphaFoldDB" id="A0A2T7NC28"/>
<keyword evidence="3" id="KW-0819">tRNA processing</keyword>
<evidence type="ECO:0000256" key="2">
    <source>
        <dbReference type="ARBA" id="ARBA00012787"/>
    </source>
</evidence>
<dbReference type="GO" id="GO:0031119">
    <property type="term" value="P:tRNA pseudouridine synthesis"/>
    <property type="evidence" value="ECO:0007669"/>
    <property type="project" value="TreeGrafter"/>
</dbReference>
<evidence type="ECO:0000256" key="4">
    <source>
        <dbReference type="ARBA" id="ARBA00023235"/>
    </source>
</evidence>
<evidence type="ECO:0000256" key="5">
    <source>
        <dbReference type="ARBA" id="ARBA00075270"/>
    </source>
</evidence>
<dbReference type="EC" id="5.4.99.25" evidence="2"/>
<evidence type="ECO:0000256" key="7">
    <source>
        <dbReference type="ARBA" id="ARBA00083669"/>
    </source>
</evidence>
<dbReference type="EMBL" id="PZQS01000014">
    <property type="protein sequence ID" value="PVD18724.1"/>
    <property type="molecule type" value="Genomic_DNA"/>
</dbReference>
<proteinExistence type="inferred from homology"/>
<feature type="domain" description="Pus10-like C-terminal" evidence="9">
    <location>
        <begin position="364"/>
        <end position="595"/>
    </location>
</feature>
<dbReference type="GO" id="GO:0160148">
    <property type="term" value="F:tRNA pseudouridine(55) synthase activity"/>
    <property type="evidence" value="ECO:0007669"/>
    <property type="project" value="UniProtKB-EC"/>
</dbReference>
<organism evidence="10 11">
    <name type="scientific">Pomacea canaliculata</name>
    <name type="common">Golden apple snail</name>
    <dbReference type="NCBI Taxonomy" id="400727"/>
    <lineage>
        <taxon>Eukaryota</taxon>
        <taxon>Metazoa</taxon>
        <taxon>Spiralia</taxon>
        <taxon>Lophotrochozoa</taxon>
        <taxon>Mollusca</taxon>
        <taxon>Gastropoda</taxon>
        <taxon>Caenogastropoda</taxon>
        <taxon>Architaenioglossa</taxon>
        <taxon>Ampullarioidea</taxon>
        <taxon>Ampullariidae</taxon>
        <taxon>Pomacea</taxon>
    </lineage>
</organism>
<evidence type="ECO:0000313" key="10">
    <source>
        <dbReference type="EMBL" id="PVD18724.1"/>
    </source>
</evidence>
<dbReference type="InterPro" id="IPR020103">
    <property type="entry name" value="PsdUridine_synth_cat_dom_sf"/>
</dbReference>
<dbReference type="OrthoDB" id="271937at2759"/>
<dbReference type="Pfam" id="PF21237">
    <property type="entry name" value="Pus10_N_euk"/>
    <property type="match status" value="1"/>
</dbReference>
<dbReference type="STRING" id="400727.A0A2T7NC28"/>
<evidence type="ECO:0000313" key="11">
    <source>
        <dbReference type="Proteomes" id="UP000245119"/>
    </source>
</evidence>
<comment type="caution">
    <text evidence="10">The sequence shown here is derived from an EMBL/GenBank/DDBJ whole genome shotgun (WGS) entry which is preliminary data.</text>
</comment>